<organism evidence="2">
    <name type="scientific">Caldiarchaeum subterraneum</name>
    <dbReference type="NCBI Taxonomy" id="311458"/>
    <lineage>
        <taxon>Archaea</taxon>
        <taxon>Nitrososphaerota</taxon>
        <taxon>Candidatus Caldarchaeales</taxon>
        <taxon>Candidatus Caldarchaeaceae</taxon>
        <taxon>Candidatus Caldarchaeum</taxon>
    </lineage>
</organism>
<sequence>MNMGEVIFRKAEEKDIPKLMELNIRLKRLNEEFDPLFRMRQDIAEKSREYLEAAIKSNNSLVIVAENNNKVVGFIKADIKERIFYEPRVEGNIVEFYLLPEYRRKKIGAAMLDYMIKQLKDRVEIITAEFPALNEIAVEFYTRLGFRAIVSIFAREG</sequence>
<dbReference type="PANTHER" id="PTHR43617">
    <property type="entry name" value="L-AMINO ACID N-ACETYLTRANSFERASE"/>
    <property type="match status" value="1"/>
</dbReference>
<gene>
    <name evidence="2" type="ORF">ENM42_04860</name>
</gene>
<dbReference type="SUPFAM" id="SSF55729">
    <property type="entry name" value="Acyl-CoA N-acyltransferases (Nat)"/>
    <property type="match status" value="1"/>
</dbReference>
<evidence type="ECO:0000313" key="2">
    <source>
        <dbReference type="EMBL" id="HHR41142.1"/>
    </source>
</evidence>
<accession>A0A7C5YAE2</accession>
<dbReference type="EMBL" id="DRXS01000261">
    <property type="protein sequence ID" value="HHR41142.1"/>
    <property type="molecule type" value="Genomic_DNA"/>
</dbReference>
<dbReference type="Gene3D" id="3.40.630.30">
    <property type="match status" value="1"/>
</dbReference>
<protein>
    <submittedName>
        <fullName evidence="2">GNAT family N-acetyltransferase</fullName>
    </submittedName>
</protein>
<evidence type="ECO:0000259" key="1">
    <source>
        <dbReference type="PROSITE" id="PS51186"/>
    </source>
</evidence>
<comment type="caution">
    <text evidence="2">The sequence shown here is derived from an EMBL/GenBank/DDBJ whole genome shotgun (WGS) entry which is preliminary data.</text>
</comment>
<keyword evidence="2" id="KW-0808">Transferase</keyword>
<dbReference type="CDD" id="cd04301">
    <property type="entry name" value="NAT_SF"/>
    <property type="match status" value="1"/>
</dbReference>
<proteinExistence type="predicted"/>
<dbReference type="InterPro" id="IPR050276">
    <property type="entry name" value="MshD_Acetyltransferase"/>
</dbReference>
<reference evidence="2" key="1">
    <citation type="journal article" date="2020" name="mSystems">
        <title>Genome- and Community-Level Interaction Insights into Carbon Utilization and Element Cycling Functions of Hydrothermarchaeota in Hydrothermal Sediment.</title>
        <authorList>
            <person name="Zhou Z."/>
            <person name="Liu Y."/>
            <person name="Xu W."/>
            <person name="Pan J."/>
            <person name="Luo Z.H."/>
            <person name="Li M."/>
        </authorList>
    </citation>
    <scope>NUCLEOTIDE SEQUENCE [LARGE SCALE GENOMIC DNA]</scope>
    <source>
        <strain evidence="2">SpSt-1084</strain>
    </source>
</reference>
<dbReference type="Pfam" id="PF00583">
    <property type="entry name" value="Acetyltransf_1"/>
    <property type="match status" value="1"/>
</dbReference>
<dbReference type="InterPro" id="IPR016181">
    <property type="entry name" value="Acyl_CoA_acyltransferase"/>
</dbReference>
<dbReference type="AlphaFoldDB" id="A0A7C5YAE2"/>
<dbReference type="PROSITE" id="PS51186">
    <property type="entry name" value="GNAT"/>
    <property type="match status" value="1"/>
</dbReference>
<dbReference type="GO" id="GO:0016747">
    <property type="term" value="F:acyltransferase activity, transferring groups other than amino-acyl groups"/>
    <property type="evidence" value="ECO:0007669"/>
    <property type="project" value="InterPro"/>
</dbReference>
<name>A0A7C5YAE2_CALS0</name>
<dbReference type="InterPro" id="IPR000182">
    <property type="entry name" value="GNAT_dom"/>
</dbReference>
<feature type="domain" description="N-acetyltransferase" evidence="1">
    <location>
        <begin position="6"/>
        <end position="157"/>
    </location>
</feature>